<proteinExistence type="predicted"/>
<protein>
    <submittedName>
        <fullName evidence="1">Putative secreted protein</fullName>
    </submittedName>
</protein>
<organism evidence="1">
    <name type="scientific">Anopheles darlingi</name>
    <name type="common">Mosquito</name>
    <dbReference type="NCBI Taxonomy" id="43151"/>
    <lineage>
        <taxon>Eukaryota</taxon>
        <taxon>Metazoa</taxon>
        <taxon>Ecdysozoa</taxon>
        <taxon>Arthropoda</taxon>
        <taxon>Hexapoda</taxon>
        <taxon>Insecta</taxon>
        <taxon>Pterygota</taxon>
        <taxon>Neoptera</taxon>
        <taxon>Endopterygota</taxon>
        <taxon>Diptera</taxon>
        <taxon>Nematocera</taxon>
        <taxon>Culicoidea</taxon>
        <taxon>Culicidae</taxon>
        <taxon>Anophelinae</taxon>
        <taxon>Anopheles</taxon>
    </lineage>
</organism>
<reference evidence="1" key="1">
    <citation type="submission" date="2018-01" db="EMBL/GenBank/DDBJ databases">
        <title>An insight into the sialome of Amazonian anophelines.</title>
        <authorList>
            <person name="Ribeiro J.M."/>
            <person name="Scarpassa V."/>
            <person name="Calvo E."/>
        </authorList>
    </citation>
    <scope>NUCLEOTIDE SEQUENCE</scope>
</reference>
<sequence length="164" mass="17710">MTVVVVMMMMRSTHSWESALAGGACRPHQAWPSGHFGVFHFPASFVILPSQQPTESAEENCYARACLSCGSRAKSPVRWLRGIICSISQVSSRSRFPIFCTDLQEVEWMDIEPDTTQTPGPTLGVRAAGSISLSTQQGILVVSELGSHCPTTTRVTASSPIPVT</sequence>
<dbReference type="AlphaFoldDB" id="A0A2M4DBB9"/>
<evidence type="ECO:0000313" key="1">
    <source>
        <dbReference type="EMBL" id="MBW74388.1"/>
    </source>
</evidence>
<dbReference type="EMBL" id="GGFL01010210">
    <property type="protein sequence ID" value="MBW74388.1"/>
    <property type="molecule type" value="Transcribed_RNA"/>
</dbReference>
<accession>A0A2M4DBB9</accession>
<name>A0A2M4DBB9_ANODA</name>